<feature type="transmembrane region" description="Helical" evidence="5">
    <location>
        <begin position="317"/>
        <end position="337"/>
    </location>
</feature>
<dbReference type="InterPro" id="IPR037185">
    <property type="entry name" value="EmrE-like"/>
</dbReference>
<dbReference type="Proteomes" id="UP000193067">
    <property type="component" value="Unassembled WGS sequence"/>
</dbReference>
<proteinExistence type="predicted"/>
<dbReference type="InterPro" id="IPR050186">
    <property type="entry name" value="TPT_transporter"/>
</dbReference>
<keyword evidence="4 5" id="KW-0472">Membrane</keyword>
<dbReference type="GO" id="GO:0016020">
    <property type="term" value="C:membrane"/>
    <property type="evidence" value="ECO:0007669"/>
    <property type="project" value="UniProtKB-SubCell"/>
</dbReference>
<keyword evidence="3 5" id="KW-1133">Transmembrane helix</keyword>
<evidence type="ECO:0000256" key="2">
    <source>
        <dbReference type="ARBA" id="ARBA00022692"/>
    </source>
</evidence>
<dbReference type="InterPro" id="IPR004853">
    <property type="entry name" value="Sugar_P_trans_dom"/>
</dbReference>
<accession>A0A1Y2IH68</accession>
<feature type="transmembrane region" description="Helical" evidence="5">
    <location>
        <begin position="143"/>
        <end position="162"/>
    </location>
</feature>
<organism evidence="7 8">
    <name type="scientific">Trametes coccinea (strain BRFM310)</name>
    <name type="common">Pycnoporus coccineus</name>
    <dbReference type="NCBI Taxonomy" id="1353009"/>
    <lineage>
        <taxon>Eukaryota</taxon>
        <taxon>Fungi</taxon>
        <taxon>Dikarya</taxon>
        <taxon>Basidiomycota</taxon>
        <taxon>Agaricomycotina</taxon>
        <taxon>Agaricomycetes</taxon>
        <taxon>Polyporales</taxon>
        <taxon>Polyporaceae</taxon>
        <taxon>Trametes</taxon>
    </lineage>
</organism>
<gene>
    <name evidence="7" type="ORF">PYCCODRAFT_1371198</name>
</gene>
<comment type="subcellular location">
    <subcellularLocation>
        <location evidence="1">Membrane</location>
        <topology evidence="1">Multi-pass membrane protein</topology>
    </subcellularLocation>
</comment>
<reference evidence="7 8" key="1">
    <citation type="journal article" date="2015" name="Biotechnol. Biofuels">
        <title>Enhanced degradation of softwood versus hardwood by the white-rot fungus Pycnoporus coccineus.</title>
        <authorList>
            <person name="Couturier M."/>
            <person name="Navarro D."/>
            <person name="Chevret D."/>
            <person name="Henrissat B."/>
            <person name="Piumi F."/>
            <person name="Ruiz-Duenas F.J."/>
            <person name="Martinez A.T."/>
            <person name="Grigoriev I.V."/>
            <person name="Riley R."/>
            <person name="Lipzen A."/>
            <person name="Berrin J.G."/>
            <person name="Master E.R."/>
            <person name="Rosso M.N."/>
        </authorList>
    </citation>
    <scope>NUCLEOTIDE SEQUENCE [LARGE SCALE GENOMIC DNA]</scope>
    <source>
        <strain evidence="7 8">BRFM310</strain>
    </source>
</reference>
<evidence type="ECO:0000256" key="5">
    <source>
        <dbReference type="SAM" id="Phobius"/>
    </source>
</evidence>
<dbReference type="AlphaFoldDB" id="A0A1Y2IH68"/>
<feature type="transmembrane region" description="Helical" evidence="5">
    <location>
        <begin position="85"/>
        <end position="101"/>
    </location>
</feature>
<feature type="transmembrane region" description="Helical" evidence="5">
    <location>
        <begin position="349"/>
        <end position="372"/>
    </location>
</feature>
<feature type="transmembrane region" description="Helical" evidence="5">
    <location>
        <begin position="201"/>
        <end position="219"/>
    </location>
</feature>
<feature type="transmembrane region" description="Helical" evidence="5">
    <location>
        <begin position="225"/>
        <end position="247"/>
    </location>
</feature>
<dbReference type="EMBL" id="KZ084118">
    <property type="protein sequence ID" value="OSD00468.1"/>
    <property type="molecule type" value="Genomic_DNA"/>
</dbReference>
<dbReference type="OrthoDB" id="10261634at2759"/>
<dbReference type="SUPFAM" id="SSF103481">
    <property type="entry name" value="Multidrug resistance efflux transporter EmrE"/>
    <property type="match status" value="1"/>
</dbReference>
<evidence type="ECO:0000313" key="7">
    <source>
        <dbReference type="EMBL" id="OSD00468.1"/>
    </source>
</evidence>
<name>A0A1Y2IH68_TRAC3</name>
<dbReference type="PANTHER" id="PTHR11132">
    <property type="entry name" value="SOLUTE CARRIER FAMILY 35"/>
    <property type="match status" value="1"/>
</dbReference>
<dbReference type="Pfam" id="PF03151">
    <property type="entry name" value="TPT"/>
    <property type="match status" value="1"/>
</dbReference>
<feature type="transmembrane region" description="Helical" evidence="5">
    <location>
        <begin position="113"/>
        <end position="131"/>
    </location>
</feature>
<evidence type="ECO:0000256" key="1">
    <source>
        <dbReference type="ARBA" id="ARBA00004141"/>
    </source>
</evidence>
<evidence type="ECO:0000259" key="6">
    <source>
        <dbReference type="Pfam" id="PF03151"/>
    </source>
</evidence>
<feature type="domain" description="Sugar phosphate transporter" evidence="6">
    <location>
        <begin position="86"/>
        <end position="394"/>
    </location>
</feature>
<keyword evidence="8" id="KW-1185">Reference proteome</keyword>
<evidence type="ECO:0000313" key="8">
    <source>
        <dbReference type="Proteomes" id="UP000193067"/>
    </source>
</evidence>
<evidence type="ECO:0000256" key="4">
    <source>
        <dbReference type="ARBA" id="ARBA00023136"/>
    </source>
</evidence>
<protein>
    <submittedName>
        <fullName evidence="7">TPT-domain-containing protein</fullName>
    </submittedName>
</protein>
<keyword evidence="2 5" id="KW-0812">Transmembrane</keyword>
<sequence>MDVPTFLQSRLAYSPRQRAGFPREAIYTPAIDLAVSPLVSDAGFPSPSLPVVSPDAPAATKTLIARKTAERRRRRSMHVEKRSEAFWLALYFAFNLGLTLYNKGVLVRFPYPYTLTAVHALCGTLGGYALRSKGMYQPARLDVRSYAVLAAFSVLYSVNIAISNLSLQLVTIPFHQVVRAATPIFTTLLSALILGSTISSAKIAALAPVMLGVILATYGEYYFTALGLLLTLLGTILAALKTIYTNVLQSHPKLTRRPESKRPTSFLLPPSLNLHPLDLLTRMSPLAFVQCVAYAYMSGEFNRIQSPRPSNPESTLSVVDGLPLLLLLGNGIIAFGLNVVSFTANGKVGALNMTVAANVKQVLTIVLAVAVFDLTITPTNALGIMITLLGGAWYAAVEYSEKTSSRQARMGEERL</sequence>
<feature type="transmembrane region" description="Helical" evidence="5">
    <location>
        <begin position="378"/>
        <end position="397"/>
    </location>
</feature>
<evidence type="ECO:0000256" key="3">
    <source>
        <dbReference type="ARBA" id="ARBA00022989"/>
    </source>
</evidence>